<reference evidence="1 2" key="1">
    <citation type="journal article" date="2022" name="bioRxiv">
        <title>Genomics of Preaxostyla Flagellates Illuminates Evolutionary Transitions and the Path Towards Mitochondrial Loss.</title>
        <authorList>
            <person name="Novak L.V.F."/>
            <person name="Treitli S.C."/>
            <person name="Pyrih J."/>
            <person name="Halakuc P."/>
            <person name="Pipaliya S.V."/>
            <person name="Vacek V."/>
            <person name="Brzon O."/>
            <person name="Soukal P."/>
            <person name="Eme L."/>
            <person name="Dacks J.B."/>
            <person name="Karnkowska A."/>
            <person name="Elias M."/>
            <person name="Hampl V."/>
        </authorList>
    </citation>
    <scope>NUCLEOTIDE SEQUENCE [LARGE SCALE GENOMIC DNA]</scope>
    <source>
        <strain evidence="1">NAU3</strain>
        <tissue evidence="1">Gut</tissue>
    </source>
</reference>
<comment type="caution">
    <text evidence="1">The sequence shown here is derived from an EMBL/GenBank/DDBJ whole genome shotgun (WGS) entry which is preliminary data.</text>
</comment>
<dbReference type="Proteomes" id="UP001281761">
    <property type="component" value="Unassembled WGS sequence"/>
</dbReference>
<proteinExistence type="predicted"/>
<evidence type="ECO:0000313" key="2">
    <source>
        <dbReference type="Proteomes" id="UP001281761"/>
    </source>
</evidence>
<evidence type="ECO:0000313" key="1">
    <source>
        <dbReference type="EMBL" id="KAK2959683.1"/>
    </source>
</evidence>
<sequence length="94" mass="10140">MHCINPVKVSSDGDARLLIRAKGEQSIGNGNGAEAKSVRVVLGEVLIILMKGIIPFTFLSTKLPSCRVLLLSEASKEGMDVREGFGQAKRSRRS</sequence>
<accession>A0ABQ9Y7D9</accession>
<keyword evidence="2" id="KW-1185">Reference proteome</keyword>
<gene>
    <name evidence="1" type="ORF">BLNAU_5460</name>
</gene>
<dbReference type="EMBL" id="JARBJD010000028">
    <property type="protein sequence ID" value="KAK2959683.1"/>
    <property type="molecule type" value="Genomic_DNA"/>
</dbReference>
<name>A0ABQ9Y7D9_9EUKA</name>
<organism evidence="1 2">
    <name type="scientific">Blattamonas nauphoetae</name>
    <dbReference type="NCBI Taxonomy" id="2049346"/>
    <lineage>
        <taxon>Eukaryota</taxon>
        <taxon>Metamonada</taxon>
        <taxon>Preaxostyla</taxon>
        <taxon>Oxymonadida</taxon>
        <taxon>Blattamonas</taxon>
    </lineage>
</organism>
<protein>
    <submittedName>
        <fullName evidence="1">Uncharacterized protein</fullName>
    </submittedName>
</protein>